<dbReference type="Proteomes" id="UP000297866">
    <property type="component" value="Unassembled WGS sequence"/>
</dbReference>
<evidence type="ECO:0000259" key="1">
    <source>
        <dbReference type="PROSITE" id="PS51186"/>
    </source>
</evidence>
<name>A0A4V3I6V3_9MICO</name>
<dbReference type="SUPFAM" id="SSF55729">
    <property type="entry name" value="Acyl-CoA N-acyltransferases (Nat)"/>
    <property type="match status" value="1"/>
</dbReference>
<dbReference type="InterPro" id="IPR000182">
    <property type="entry name" value="GNAT_dom"/>
</dbReference>
<dbReference type="PROSITE" id="PS51186">
    <property type="entry name" value="GNAT"/>
    <property type="match status" value="1"/>
</dbReference>
<evidence type="ECO:0000313" key="2">
    <source>
        <dbReference type="EMBL" id="TFB56302.1"/>
    </source>
</evidence>
<dbReference type="Gene3D" id="3.40.630.30">
    <property type="match status" value="1"/>
</dbReference>
<feature type="domain" description="N-acetyltransferase" evidence="1">
    <location>
        <begin position="7"/>
        <end position="166"/>
    </location>
</feature>
<sequence length="166" mass="18366">MTGKDRFTLRAAVLEDADALGTLHIAVWRATYETCMDPNFLAGLDTADWIADWRKILCTDDGRRTIVAVDPERDGAIVGFASAGPSHDAQPIAETELYVLNTDVSCHGSGVAARLLEAVLLHQSASLWVVEQNDRAQAFYRKHRFVVEGALKWDPEAGAQDVRMRR</sequence>
<gene>
    <name evidence="2" type="ORF">E3O23_00760</name>
</gene>
<accession>A0A4V3I6V3</accession>
<reference evidence="2 3" key="1">
    <citation type="submission" date="2019-03" db="EMBL/GenBank/DDBJ databases">
        <title>Genomics of glacier-inhabiting Cryobacterium strains.</title>
        <authorList>
            <person name="Liu Q."/>
            <person name="Xin Y.-H."/>
        </authorList>
    </citation>
    <scope>NUCLEOTIDE SEQUENCE [LARGE SCALE GENOMIC DNA]</scope>
    <source>
        <strain evidence="2 3">Sr47</strain>
    </source>
</reference>
<dbReference type="GO" id="GO:0016747">
    <property type="term" value="F:acyltransferase activity, transferring groups other than amino-acyl groups"/>
    <property type="evidence" value="ECO:0007669"/>
    <property type="project" value="InterPro"/>
</dbReference>
<dbReference type="EMBL" id="SOEZ01000007">
    <property type="protein sequence ID" value="TFB56302.1"/>
    <property type="molecule type" value="Genomic_DNA"/>
</dbReference>
<dbReference type="Pfam" id="PF13508">
    <property type="entry name" value="Acetyltransf_7"/>
    <property type="match status" value="1"/>
</dbReference>
<keyword evidence="3" id="KW-1185">Reference proteome</keyword>
<proteinExistence type="predicted"/>
<dbReference type="AlphaFoldDB" id="A0A4V3I6V3"/>
<dbReference type="RefSeq" id="WP_134486861.1">
    <property type="nucleotide sequence ID" value="NZ_SOEZ01000007.1"/>
</dbReference>
<organism evidence="2 3">
    <name type="scientific">Cryobacterium tagatosivorans</name>
    <dbReference type="NCBI Taxonomy" id="1259199"/>
    <lineage>
        <taxon>Bacteria</taxon>
        <taxon>Bacillati</taxon>
        <taxon>Actinomycetota</taxon>
        <taxon>Actinomycetes</taxon>
        <taxon>Micrococcales</taxon>
        <taxon>Microbacteriaceae</taxon>
        <taxon>Cryobacterium</taxon>
    </lineage>
</organism>
<dbReference type="OrthoDB" id="5243635at2"/>
<dbReference type="InterPro" id="IPR016181">
    <property type="entry name" value="Acyl_CoA_acyltransferase"/>
</dbReference>
<protein>
    <submittedName>
        <fullName evidence="2">N-acetyltransferase</fullName>
    </submittedName>
</protein>
<evidence type="ECO:0000313" key="3">
    <source>
        <dbReference type="Proteomes" id="UP000297866"/>
    </source>
</evidence>
<comment type="caution">
    <text evidence="2">The sequence shown here is derived from an EMBL/GenBank/DDBJ whole genome shotgun (WGS) entry which is preliminary data.</text>
</comment>
<keyword evidence="2" id="KW-0808">Transferase</keyword>